<gene>
    <name evidence="10" type="ORF">M992_0038</name>
</gene>
<dbReference type="InterPro" id="IPR000620">
    <property type="entry name" value="EamA_dom"/>
</dbReference>
<dbReference type="EMBL" id="LGAA01000002">
    <property type="protein sequence ID" value="KPD04346.1"/>
    <property type="molecule type" value="Genomic_DNA"/>
</dbReference>
<feature type="transmembrane region" description="Helical" evidence="8">
    <location>
        <begin position="213"/>
        <end position="232"/>
    </location>
</feature>
<dbReference type="InterPro" id="IPR037185">
    <property type="entry name" value="EmrE-like"/>
</dbReference>
<sequence>MKQYSYLIYALLCVIIWSFIPIVSRFGQTTMDNFQFLFWSNLFSAIAVLAVSLCSGRGWRRLFILSRKETLQVCVLGILDCLFYLLLYYGYSIENGIAVLVIQYSWPLIIILLSIVLLKEHLYLRQWLGVIIGFCAVIITFTQGNISQLQIENPQALLLVFGGAFCFALMSVLSKQFSLDAYISTLWLFIFSTAASTVLLICFSNFSLPNKSALWPTLINGILINGVSYILWFKAMSTGQSAKIASIVFLSPVLSVLWLVAIFNDALVIAYVIGLALVIISGILCLKSPQNETDNKIAK</sequence>
<accession>A0A0N0ZAH0</accession>
<dbReference type="Proteomes" id="UP000053226">
    <property type="component" value="Unassembled WGS sequence"/>
</dbReference>
<dbReference type="OrthoDB" id="6446783at2"/>
<evidence type="ECO:0000313" key="10">
    <source>
        <dbReference type="EMBL" id="KPD04346.1"/>
    </source>
</evidence>
<name>A0A0N0ZAH0_9GAMM</name>
<evidence type="ECO:0000256" key="2">
    <source>
        <dbReference type="ARBA" id="ARBA00009853"/>
    </source>
</evidence>
<dbReference type="GO" id="GO:0005886">
    <property type="term" value="C:plasma membrane"/>
    <property type="evidence" value="ECO:0007669"/>
    <property type="project" value="UniProtKB-SubCell"/>
</dbReference>
<feature type="transmembrane region" description="Helical" evidence="8">
    <location>
        <begin position="156"/>
        <end position="174"/>
    </location>
</feature>
<evidence type="ECO:0000256" key="8">
    <source>
        <dbReference type="SAM" id="Phobius"/>
    </source>
</evidence>
<feature type="transmembrane region" description="Helical" evidence="8">
    <location>
        <begin position="7"/>
        <end position="24"/>
    </location>
</feature>
<feature type="transmembrane region" description="Helical" evidence="8">
    <location>
        <begin position="36"/>
        <end position="59"/>
    </location>
</feature>
<protein>
    <recommendedName>
        <fullName evidence="7">Threonine/homoserine exporter RhtA</fullName>
    </recommendedName>
</protein>
<dbReference type="Pfam" id="PF00892">
    <property type="entry name" value="EamA"/>
    <property type="match status" value="2"/>
</dbReference>
<comment type="caution">
    <text evidence="10">The sequence shown here is derived from an EMBL/GenBank/DDBJ whole genome shotgun (WGS) entry which is preliminary data.</text>
</comment>
<feature type="transmembrane region" description="Helical" evidence="8">
    <location>
        <begin position="127"/>
        <end position="144"/>
    </location>
</feature>
<feature type="transmembrane region" description="Helical" evidence="8">
    <location>
        <begin position="97"/>
        <end position="118"/>
    </location>
</feature>
<keyword evidence="4 8" id="KW-0812">Transmembrane</keyword>
<feature type="transmembrane region" description="Helical" evidence="8">
    <location>
        <begin position="268"/>
        <end position="286"/>
    </location>
</feature>
<dbReference type="PANTHER" id="PTHR32322:SF18">
    <property type="entry name" value="S-ADENOSYLMETHIONINE_S-ADENOSYLHOMOCYSTEINE TRANSPORTER"/>
    <property type="match status" value="1"/>
</dbReference>
<comment type="similarity">
    <text evidence="2">Belongs to the drug/metabolite transporter (DMT) superfamily. 10 TMS drug/metabolite exporter (DME) (TC 2.A.7.3) family.</text>
</comment>
<proteinExistence type="inferred from homology"/>
<comment type="subcellular location">
    <subcellularLocation>
        <location evidence="1">Cell membrane</location>
        <topology evidence="1">Multi-pass membrane protein</topology>
    </subcellularLocation>
</comment>
<keyword evidence="3" id="KW-1003">Cell membrane</keyword>
<reference evidence="10 11" key="1">
    <citation type="submission" date="2015-07" db="EMBL/GenBank/DDBJ databases">
        <title>ATOL: Assembling a taxonomically balanced genome-scale reconstruction of the evolutionary history of the Enterobacteriaceae.</title>
        <authorList>
            <person name="Plunkett G.III."/>
            <person name="Neeno-Eckwall E.C."/>
            <person name="Glasner J.D."/>
            <person name="Perna N.T."/>
        </authorList>
    </citation>
    <scope>NUCLEOTIDE SEQUENCE [LARGE SCALE GENOMIC DNA]</scope>
    <source>
        <strain evidence="10 11">ATCC 35017</strain>
    </source>
</reference>
<keyword evidence="6 8" id="KW-0472">Membrane</keyword>
<feature type="domain" description="EamA" evidence="9">
    <location>
        <begin position="156"/>
        <end position="283"/>
    </location>
</feature>
<evidence type="ECO:0000259" key="9">
    <source>
        <dbReference type="Pfam" id="PF00892"/>
    </source>
</evidence>
<feature type="domain" description="EamA" evidence="9">
    <location>
        <begin position="6"/>
        <end position="141"/>
    </location>
</feature>
<dbReference type="InterPro" id="IPR050638">
    <property type="entry name" value="AA-Vitamin_Transporters"/>
</dbReference>
<dbReference type="PANTHER" id="PTHR32322">
    <property type="entry name" value="INNER MEMBRANE TRANSPORTER"/>
    <property type="match status" value="1"/>
</dbReference>
<evidence type="ECO:0000313" key="11">
    <source>
        <dbReference type="Proteomes" id="UP000053226"/>
    </source>
</evidence>
<dbReference type="AlphaFoldDB" id="A0A0N0ZAH0"/>
<organism evidence="10 11">
    <name type="scientific">Moellerella wisconsensis ATCC 35017</name>
    <dbReference type="NCBI Taxonomy" id="1354267"/>
    <lineage>
        <taxon>Bacteria</taxon>
        <taxon>Pseudomonadati</taxon>
        <taxon>Pseudomonadota</taxon>
        <taxon>Gammaproteobacteria</taxon>
        <taxon>Enterobacterales</taxon>
        <taxon>Morganellaceae</taxon>
        <taxon>Moellerella</taxon>
    </lineage>
</organism>
<keyword evidence="11" id="KW-1185">Reference proteome</keyword>
<feature type="transmembrane region" description="Helical" evidence="8">
    <location>
        <begin position="244"/>
        <end position="262"/>
    </location>
</feature>
<evidence type="ECO:0000256" key="1">
    <source>
        <dbReference type="ARBA" id="ARBA00004651"/>
    </source>
</evidence>
<feature type="transmembrane region" description="Helical" evidence="8">
    <location>
        <begin position="186"/>
        <end position="207"/>
    </location>
</feature>
<evidence type="ECO:0000256" key="3">
    <source>
        <dbReference type="ARBA" id="ARBA00022475"/>
    </source>
</evidence>
<feature type="transmembrane region" description="Helical" evidence="8">
    <location>
        <begin position="71"/>
        <end position="91"/>
    </location>
</feature>
<evidence type="ECO:0000256" key="4">
    <source>
        <dbReference type="ARBA" id="ARBA00022692"/>
    </source>
</evidence>
<evidence type="ECO:0000256" key="6">
    <source>
        <dbReference type="ARBA" id="ARBA00023136"/>
    </source>
</evidence>
<dbReference type="RefSeq" id="WP_053906884.1">
    <property type="nucleotide sequence ID" value="NZ_CAWMUS010000002.1"/>
</dbReference>
<keyword evidence="5 8" id="KW-1133">Transmembrane helix</keyword>
<evidence type="ECO:0000256" key="7">
    <source>
        <dbReference type="ARBA" id="ARBA00040595"/>
    </source>
</evidence>
<evidence type="ECO:0000256" key="5">
    <source>
        <dbReference type="ARBA" id="ARBA00022989"/>
    </source>
</evidence>
<dbReference type="SUPFAM" id="SSF103481">
    <property type="entry name" value="Multidrug resistance efflux transporter EmrE"/>
    <property type="match status" value="2"/>
</dbReference>